<dbReference type="Pfam" id="PF02588">
    <property type="entry name" value="YitT_membrane"/>
    <property type="match status" value="1"/>
</dbReference>
<evidence type="ECO:0000256" key="6">
    <source>
        <dbReference type="SAM" id="Phobius"/>
    </source>
</evidence>
<proteinExistence type="predicted"/>
<evidence type="ECO:0000256" key="4">
    <source>
        <dbReference type="ARBA" id="ARBA00022989"/>
    </source>
</evidence>
<feature type="transmembrane region" description="Helical" evidence="6">
    <location>
        <begin position="7"/>
        <end position="36"/>
    </location>
</feature>
<accession>A0A1H9GQA3</accession>
<feature type="transmembrane region" description="Helical" evidence="6">
    <location>
        <begin position="153"/>
        <end position="171"/>
    </location>
</feature>
<evidence type="ECO:0000313" key="8">
    <source>
        <dbReference type="EMBL" id="SEQ52266.1"/>
    </source>
</evidence>
<dbReference type="Pfam" id="PF10035">
    <property type="entry name" value="DUF2179"/>
    <property type="match status" value="1"/>
</dbReference>
<dbReference type="GO" id="GO:0005886">
    <property type="term" value="C:plasma membrane"/>
    <property type="evidence" value="ECO:0007669"/>
    <property type="project" value="UniProtKB-SubCell"/>
</dbReference>
<keyword evidence="4 6" id="KW-1133">Transmembrane helix</keyword>
<evidence type="ECO:0000259" key="7">
    <source>
        <dbReference type="Pfam" id="PF10035"/>
    </source>
</evidence>
<dbReference type="InterPro" id="IPR003740">
    <property type="entry name" value="YitT"/>
</dbReference>
<dbReference type="CDD" id="cd16380">
    <property type="entry name" value="YitT_C"/>
    <property type="match status" value="1"/>
</dbReference>
<dbReference type="PANTHER" id="PTHR33545:SF5">
    <property type="entry name" value="UPF0750 MEMBRANE PROTEIN YITT"/>
    <property type="match status" value="1"/>
</dbReference>
<feature type="transmembrane region" description="Helical" evidence="6">
    <location>
        <begin position="110"/>
        <end position="132"/>
    </location>
</feature>
<keyword evidence="9" id="KW-1185">Reference proteome</keyword>
<evidence type="ECO:0000256" key="5">
    <source>
        <dbReference type="ARBA" id="ARBA00023136"/>
    </source>
</evidence>
<dbReference type="PIRSF" id="PIRSF006483">
    <property type="entry name" value="Membrane_protein_YitT"/>
    <property type="match status" value="1"/>
</dbReference>
<sequence length="285" mass="31904">MRDNVRLFLRFLLVTAGAAVMALNLNTFVSTAGLLPGGFTGISLLLQEVFSKFFKIHVPFTVFYWGLNIVPALICFRFVGKRFTLLSIWAIIASGLFTDLFPGFQMTDDIMLCAIFGGIVNGFAISLCLLAGATSGGTDFISIYVSEKTGHSIWNHILVFNVIILGIFGLLFGWSRALYSIVFQFVSTQILNFLYKRYQKSTLLIITDYPAQIIQVIREITGHDATLFTGNGCYQGTERKMLYTVISSDEEDKLLRSIKKTDPCAFVNILQTKMLKGNFIMKKQD</sequence>
<evidence type="ECO:0000256" key="3">
    <source>
        <dbReference type="ARBA" id="ARBA00022692"/>
    </source>
</evidence>
<name>A0A1H9GQA3_9SPIR</name>
<gene>
    <name evidence="8" type="ORF">SAMN04487977_10597</name>
</gene>
<feature type="transmembrane region" description="Helical" evidence="6">
    <location>
        <begin position="177"/>
        <end position="195"/>
    </location>
</feature>
<organism evidence="8 9">
    <name type="scientific">Treponema bryantii</name>
    <dbReference type="NCBI Taxonomy" id="163"/>
    <lineage>
        <taxon>Bacteria</taxon>
        <taxon>Pseudomonadati</taxon>
        <taxon>Spirochaetota</taxon>
        <taxon>Spirochaetia</taxon>
        <taxon>Spirochaetales</taxon>
        <taxon>Treponemataceae</taxon>
        <taxon>Treponema</taxon>
    </lineage>
</organism>
<dbReference type="AlphaFoldDB" id="A0A1H9GQA3"/>
<keyword evidence="2" id="KW-1003">Cell membrane</keyword>
<keyword evidence="3 6" id="KW-0812">Transmembrane</keyword>
<feature type="transmembrane region" description="Helical" evidence="6">
    <location>
        <begin position="56"/>
        <end position="76"/>
    </location>
</feature>
<evidence type="ECO:0000256" key="1">
    <source>
        <dbReference type="ARBA" id="ARBA00004651"/>
    </source>
</evidence>
<comment type="subcellular location">
    <subcellularLocation>
        <location evidence="1">Cell membrane</location>
        <topology evidence="1">Multi-pass membrane protein</topology>
    </subcellularLocation>
</comment>
<dbReference type="InterPro" id="IPR015867">
    <property type="entry name" value="N-reg_PII/ATP_PRibTrfase_C"/>
</dbReference>
<evidence type="ECO:0000256" key="2">
    <source>
        <dbReference type="ARBA" id="ARBA00022475"/>
    </source>
</evidence>
<dbReference type="Proteomes" id="UP000182360">
    <property type="component" value="Unassembled WGS sequence"/>
</dbReference>
<dbReference type="PANTHER" id="PTHR33545">
    <property type="entry name" value="UPF0750 MEMBRANE PROTEIN YITT-RELATED"/>
    <property type="match status" value="1"/>
</dbReference>
<dbReference type="Gene3D" id="3.30.70.120">
    <property type="match status" value="1"/>
</dbReference>
<keyword evidence="5 6" id="KW-0472">Membrane</keyword>
<dbReference type="EMBL" id="FOFU01000005">
    <property type="protein sequence ID" value="SEQ52266.1"/>
    <property type="molecule type" value="Genomic_DNA"/>
</dbReference>
<dbReference type="InterPro" id="IPR019264">
    <property type="entry name" value="DUF2179"/>
</dbReference>
<feature type="transmembrane region" description="Helical" evidence="6">
    <location>
        <begin position="83"/>
        <end position="104"/>
    </location>
</feature>
<dbReference type="RefSeq" id="WP_074643808.1">
    <property type="nucleotide sequence ID" value="NZ_FOFU01000005.1"/>
</dbReference>
<dbReference type="STRING" id="163.SAMN04487775_11012"/>
<protein>
    <submittedName>
        <fullName evidence="8">Uncharacterized membrane-anchored protein YitT, contains DUF161 and DUF2179 domains</fullName>
    </submittedName>
</protein>
<feature type="domain" description="DUF2179" evidence="7">
    <location>
        <begin position="224"/>
        <end position="277"/>
    </location>
</feature>
<reference evidence="8 9" key="1">
    <citation type="submission" date="2016-10" db="EMBL/GenBank/DDBJ databases">
        <authorList>
            <person name="de Groot N.N."/>
        </authorList>
    </citation>
    <scope>NUCLEOTIDE SEQUENCE [LARGE SCALE GENOMIC DNA]</scope>
    <source>
        <strain evidence="8 9">B25</strain>
    </source>
</reference>
<evidence type="ECO:0000313" key="9">
    <source>
        <dbReference type="Proteomes" id="UP000182360"/>
    </source>
</evidence>
<dbReference type="InterPro" id="IPR051461">
    <property type="entry name" value="UPF0750_membrane"/>
</dbReference>
<dbReference type="OrthoDB" id="9779786at2"/>